<dbReference type="InterPro" id="IPR008271">
    <property type="entry name" value="Ser/Thr_kinase_AS"/>
</dbReference>
<comment type="caution">
    <text evidence="13">The sequence shown here is derived from an EMBL/GenBank/DDBJ whole genome shotgun (WGS) entry which is preliminary data.</text>
</comment>
<sequence>MDDISDTIADCTLADFEVIRPITRGAFGRVLLVKLRNRKNQEYPLKVTDLFAMKVLHRSGITQSKVQKRLILEYEILENLSISHNNFIVNLVSSFQTQSNFYLIMQFQPGGDLFSFLTAMTYFDEDVAKQYLCEIVLAVEFLHSHNIVHCDLKPDNLLIGADGHLRLTDFGLSFEAMFDQVDEDSDTPTTDISATPHSTALPHTSHPVCSTVESPPKFRNLRQRLGLSELVISTNTLSTRKALNMPLTSSVISPNRFAQMTFDTTDSENDPNPDTSSKPSFHSPLLHSSNSIFSSSSPERNTSPRSPDTPPTFLRRCSVAELPSKLANTQTTSFLSEISGSHSEKEDNSSDSTSQDTPEEDHPTLSSLHIRGTPDYIAPEIIQASPYSTTFSVDWWAVGIIFFEMLSGITPFNAPTRDEVFDRILENDIDTAMTQFLPEEVSEEARSLIRGLLNKNPEDRLGTKNGVSEIKNHPFFVDVDWDTVSAREPVFSPSFDEEVATQYFDARDERFPVKAIATDDVSEDIMNARKERALQHFNELSRTLKRITKQHHRKRSEKHRIQQQNLLKSNKNAKMRQRKNFEDEHNQQPRSDQQGNKLEIPPFRNKTRRNDHRKERKEDVQNPTTSEPSTTHREPRWRIRPSPRNNRHQHFRHKHSETIAGPLLLSELQAARPLTPLGGFDVDEGWRQTKGVKEYESTLAITKSETTRKRHRKRGEAKKEGRLEESVEEDVFPENHTPLSNLSLAPLTSTNPARRLRPAALNQPPSLLRISHSTSTEPTVSLVAYSSSGKNGKSGGRERGKERTSGTGMLTPTPDSPIQSSQNDSLITSNVLNIHTPSSSTHTGRDGHSPQGTEHEGRSAMAVLGESTFESVSNLSPFGSFSSSGSSPRSWFETPQGEKIPSLSFAEIGSNRQESGGMTHSHPTLPQPQFPLDSASPTLPRERSWTMEASMFETGSKDGQWGDTPTQPSASHDFAEPSHSHSSSPCSVSSSQPHSACSFSIFSFPADGDTCSPSPFAQSPAQLLPSIINRRSRPLHRRSHSDMTSVLHLISQRR</sequence>
<evidence type="ECO:0000313" key="14">
    <source>
        <dbReference type="Proteomes" id="UP001281761"/>
    </source>
</evidence>
<feature type="compositionally biased region" description="Polar residues" evidence="11">
    <location>
        <begin position="187"/>
        <end position="213"/>
    </location>
</feature>
<feature type="compositionally biased region" description="Low complexity" evidence="11">
    <location>
        <begin position="878"/>
        <end position="890"/>
    </location>
</feature>
<dbReference type="SUPFAM" id="SSF56112">
    <property type="entry name" value="Protein kinase-like (PK-like)"/>
    <property type="match status" value="1"/>
</dbReference>
<feature type="compositionally biased region" description="Polar residues" evidence="11">
    <location>
        <begin position="816"/>
        <end position="842"/>
    </location>
</feature>
<evidence type="ECO:0000256" key="6">
    <source>
        <dbReference type="ARBA" id="ARBA00022777"/>
    </source>
</evidence>
<organism evidence="13 14">
    <name type="scientific">Blattamonas nauphoetae</name>
    <dbReference type="NCBI Taxonomy" id="2049346"/>
    <lineage>
        <taxon>Eukaryota</taxon>
        <taxon>Metamonada</taxon>
        <taxon>Preaxostyla</taxon>
        <taxon>Oxymonadida</taxon>
        <taxon>Blattamonas</taxon>
    </lineage>
</organism>
<keyword evidence="3 13" id="KW-0723">Serine/threonine-protein kinase</keyword>
<feature type="compositionally biased region" description="Basic residues" evidence="11">
    <location>
        <begin position="638"/>
        <end position="652"/>
    </location>
</feature>
<reference evidence="13 14" key="1">
    <citation type="journal article" date="2022" name="bioRxiv">
        <title>Genomics of Preaxostyla Flagellates Illuminates Evolutionary Transitions and the Path Towards Mitochondrial Loss.</title>
        <authorList>
            <person name="Novak L.V.F."/>
            <person name="Treitli S.C."/>
            <person name="Pyrih J."/>
            <person name="Halakuc P."/>
            <person name="Pipaliya S.V."/>
            <person name="Vacek V."/>
            <person name="Brzon O."/>
            <person name="Soukal P."/>
            <person name="Eme L."/>
            <person name="Dacks J.B."/>
            <person name="Karnkowska A."/>
            <person name="Elias M."/>
            <person name="Hampl V."/>
        </authorList>
    </citation>
    <scope>NUCLEOTIDE SEQUENCE [LARGE SCALE GENOMIC DNA]</scope>
    <source>
        <strain evidence="13">NAU3</strain>
        <tissue evidence="13">Gut</tissue>
    </source>
</reference>
<name>A0ABQ9X5Q0_9EUKA</name>
<evidence type="ECO:0000256" key="10">
    <source>
        <dbReference type="ARBA" id="ARBA00048679"/>
    </source>
</evidence>
<accession>A0ABQ9X5Q0</accession>
<feature type="region of interest" description="Disordered" evidence="11">
    <location>
        <begin position="337"/>
        <end position="370"/>
    </location>
</feature>
<dbReference type="InterPro" id="IPR011009">
    <property type="entry name" value="Kinase-like_dom_sf"/>
</dbReference>
<dbReference type="CDD" id="cd05579">
    <property type="entry name" value="STKc_MAST_like"/>
    <property type="match status" value="1"/>
</dbReference>
<feature type="compositionally biased region" description="Low complexity" evidence="11">
    <location>
        <begin position="980"/>
        <end position="989"/>
    </location>
</feature>
<gene>
    <name evidence="13" type="ORF">BLNAU_17954</name>
</gene>
<dbReference type="Pfam" id="PF00069">
    <property type="entry name" value="Pkinase"/>
    <property type="match status" value="2"/>
</dbReference>
<dbReference type="PROSITE" id="PS50011">
    <property type="entry name" value="PROTEIN_KINASE_DOM"/>
    <property type="match status" value="1"/>
</dbReference>
<dbReference type="PROSITE" id="PS00108">
    <property type="entry name" value="PROTEIN_KINASE_ST"/>
    <property type="match status" value="1"/>
</dbReference>
<feature type="compositionally biased region" description="Polar residues" evidence="11">
    <location>
        <begin position="737"/>
        <end position="747"/>
    </location>
</feature>
<feature type="region of interest" description="Disordered" evidence="11">
    <location>
        <begin position="954"/>
        <end position="989"/>
    </location>
</feature>
<keyword evidence="14" id="KW-1185">Reference proteome</keyword>
<feature type="region of interest" description="Disordered" evidence="11">
    <location>
        <begin position="183"/>
        <end position="215"/>
    </location>
</feature>
<feature type="compositionally biased region" description="Low complexity" evidence="11">
    <location>
        <begin position="288"/>
        <end position="297"/>
    </location>
</feature>
<comment type="catalytic activity">
    <reaction evidence="10">
        <text>L-seryl-[protein] + ATP = O-phospho-L-seryl-[protein] + ADP + H(+)</text>
        <dbReference type="Rhea" id="RHEA:17989"/>
        <dbReference type="Rhea" id="RHEA-COMP:9863"/>
        <dbReference type="Rhea" id="RHEA-COMP:11604"/>
        <dbReference type="ChEBI" id="CHEBI:15378"/>
        <dbReference type="ChEBI" id="CHEBI:29999"/>
        <dbReference type="ChEBI" id="CHEBI:30616"/>
        <dbReference type="ChEBI" id="CHEBI:83421"/>
        <dbReference type="ChEBI" id="CHEBI:456216"/>
        <dbReference type="EC" id="2.7.11.1"/>
    </reaction>
</comment>
<keyword evidence="6 13" id="KW-0418">Kinase</keyword>
<dbReference type="Gene3D" id="3.30.200.20">
    <property type="entry name" value="Phosphorylase Kinase, domain 1"/>
    <property type="match status" value="2"/>
</dbReference>
<keyword evidence="5" id="KW-0547">Nucleotide-binding</keyword>
<feature type="compositionally biased region" description="Basic and acidic residues" evidence="11">
    <location>
        <begin position="843"/>
        <end position="858"/>
    </location>
</feature>
<evidence type="ECO:0000256" key="7">
    <source>
        <dbReference type="ARBA" id="ARBA00022840"/>
    </source>
</evidence>
<keyword evidence="8" id="KW-0472">Membrane</keyword>
<feature type="region of interest" description="Disordered" evidence="11">
    <location>
        <begin position="262"/>
        <end position="314"/>
    </location>
</feature>
<evidence type="ECO:0000259" key="12">
    <source>
        <dbReference type="PROSITE" id="PS50011"/>
    </source>
</evidence>
<feature type="region of interest" description="Disordered" evidence="11">
    <location>
        <begin position="548"/>
        <end position="652"/>
    </location>
</feature>
<protein>
    <recommendedName>
        <fullName evidence="2">non-specific serine/threonine protein kinase</fullName>
        <ecNumber evidence="2">2.7.11.1</ecNumber>
    </recommendedName>
</protein>
<evidence type="ECO:0000256" key="11">
    <source>
        <dbReference type="SAM" id="MobiDB-lite"/>
    </source>
</evidence>
<dbReference type="Proteomes" id="UP001281761">
    <property type="component" value="Unassembled WGS sequence"/>
</dbReference>
<evidence type="ECO:0000256" key="1">
    <source>
        <dbReference type="ARBA" id="ARBA00004370"/>
    </source>
</evidence>
<evidence type="ECO:0000256" key="2">
    <source>
        <dbReference type="ARBA" id="ARBA00012513"/>
    </source>
</evidence>
<dbReference type="PROSITE" id="PS00236">
    <property type="entry name" value="NEUROTR_ION_CHANNEL"/>
    <property type="match status" value="1"/>
</dbReference>
<dbReference type="EMBL" id="JARBJD010000210">
    <property type="protein sequence ID" value="KAK2947102.1"/>
    <property type="molecule type" value="Genomic_DNA"/>
</dbReference>
<dbReference type="PANTHER" id="PTHR24356:SF1">
    <property type="entry name" value="SERINE_THREONINE-PROTEIN KINASE GREATWALL"/>
    <property type="match status" value="1"/>
</dbReference>
<comment type="catalytic activity">
    <reaction evidence="9">
        <text>L-threonyl-[protein] + ATP = O-phospho-L-threonyl-[protein] + ADP + H(+)</text>
        <dbReference type="Rhea" id="RHEA:46608"/>
        <dbReference type="Rhea" id="RHEA-COMP:11060"/>
        <dbReference type="Rhea" id="RHEA-COMP:11605"/>
        <dbReference type="ChEBI" id="CHEBI:15378"/>
        <dbReference type="ChEBI" id="CHEBI:30013"/>
        <dbReference type="ChEBI" id="CHEBI:30616"/>
        <dbReference type="ChEBI" id="CHEBI:61977"/>
        <dbReference type="ChEBI" id="CHEBI:456216"/>
        <dbReference type="EC" id="2.7.11.1"/>
    </reaction>
</comment>
<feature type="region of interest" description="Disordered" evidence="11">
    <location>
        <begin position="783"/>
        <end position="858"/>
    </location>
</feature>
<evidence type="ECO:0000313" key="13">
    <source>
        <dbReference type="EMBL" id="KAK2947102.1"/>
    </source>
</evidence>
<dbReference type="InterPro" id="IPR050236">
    <property type="entry name" value="Ser_Thr_kinase_AGC"/>
</dbReference>
<evidence type="ECO:0000256" key="4">
    <source>
        <dbReference type="ARBA" id="ARBA00022679"/>
    </source>
</evidence>
<dbReference type="GO" id="GO:0004674">
    <property type="term" value="F:protein serine/threonine kinase activity"/>
    <property type="evidence" value="ECO:0007669"/>
    <property type="project" value="UniProtKB-KW"/>
</dbReference>
<evidence type="ECO:0000256" key="5">
    <source>
        <dbReference type="ARBA" id="ARBA00022741"/>
    </source>
</evidence>
<feature type="region of interest" description="Disordered" evidence="11">
    <location>
        <begin position="878"/>
        <end position="940"/>
    </location>
</feature>
<evidence type="ECO:0000256" key="3">
    <source>
        <dbReference type="ARBA" id="ARBA00022527"/>
    </source>
</evidence>
<keyword evidence="7" id="KW-0067">ATP-binding</keyword>
<evidence type="ECO:0000256" key="8">
    <source>
        <dbReference type="ARBA" id="ARBA00023136"/>
    </source>
</evidence>
<feature type="region of interest" description="Disordered" evidence="11">
    <location>
        <begin position="705"/>
        <end position="747"/>
    </location>
</feature>
<dbReference type="InterPro" id="IPR018000">
    <property type="entry name" value="Neurotransmitter_ion_chnl_CS"/>
</dbReference>
<evidence type="ECO:0000256" key="9">
    <source>
        <dbReference type="ARBA" id="ARBA00047899"/>
    </source>
</evidence>
<dbReference type="InterPro" id="IPR000719">
    <property type="entry name" value="Prot_kinase_dom"/>
</dbReference>
<feature type="compositionally biased region" description="Polar residues" evidence="11">
    <location>
        <begin position="910"/>
        <end position="924"/>
    </location>
</feature>
<dbReference type="EC" id="2.7.11.1" evidence="2"/>
<dbReference type="Gene3D" id="1.10.510.10">
    <property type="entry name" value="Transferase(Phosphotransferase) domain 1"/>
    <property type="match status" value="2"/>
</dbReference>
<proteinExistence type="predicted"/>
<feature type="compositionally biased region" description="Basic residues" evidence="11">
    <location>
        <begin position="548"/>
        <end position="558"/>
    </location>
</feature>
<dbReference type="PANTHER" id="PTHR24356">
    <property type="entry name" value="SERINE/THREONINE-PROTEIN KINASE"/>
    <property type="match status" value="1"/>
</dbReference>
<keyword evidence="4 13" id="KW-0808">Transferase</keyword>
<feature type="domain" description="Protein kinase" evidence="12">
    <location>
        <begin position="16"/>
        <end position="476"/>
    </location>
</feature>
<comment type="subcellular location">
    <subcellularLocation>
        <location evidence="1">Membrane</location>
    </subcellularLocation>
</comment>
<feature type="compositionally biased region" description="Basic and acidic residues" evidence="11">
    <location>
        <begin position="795"/>
        <end position="804"/>
    </location>
</feature>
<dbReference type="SMART" id="SM00220">
    <property type="entry name" value="S_TKc"/>
    <property type="match status" value="1"/>
</dbReference>